<feature type="compositionally biased region" description="Basic residues" evidence="1">
    <location>
        <begin position="202"/>
        <end position="216"/>
    </location>
</feature>
<comment type="caution">
    <text evidence="3">The sequence shown here is derived from an EMBL/GenBank/DDBJ whole genome shotgun (WGS) entry which is preliminary data.</text>
</comment>
<proteinExistence type="predicted"/>
<feature type="signal peptide" evidence="2">
    <location>
        <begin position="1"/>
        <end position="27"/>
    </location>
</feature>
<evidence type="ECO:0000256" key="2">
    <source>
        <dbReference type="SAM" id="SignalP"/>
    </source>
</evidence>
<evidence type="ECO:0000313" key="4">
    <source>
        <dbReference type="Proteomes" id="UP000634476"/>
    </source>
</evidence>
<evidence type="ECO:0000313" key="3">
    <source>
        <dbReference type="EMBL" id="GIH99356.1"/>
    </source>
</evidence>
<organism evidence="3 4">
    <name type="scientific">Planobispora takensis</name>
    <dbReference type="NCBI Taxonomy" id="1367882"/>
    <lineage>
        <taxon>Bacteria</taxon>
        <taxon>Bacillati</taxon>
        <taxon>Actinomycetota</taxon>
        <taxon>Actinomycetes</taxon>
        <taxon>Streptosporangiales</taxon>
        <taxon>Streptosporangiaceae</taxon>
        <taxon>Planobispora</taxon>
    </lineage>
</organism>
<evidence type="ECO:0000256" key="1">
    <source>
        <dbReference type="SAM" id="MobiDB-lite"/>
    </source>
</evidence>
<accession>A0A8J3SRS7</accession>
<dbReference type="AlphaFoldDB" id="A0A8J3SRS7"/>
<keyword evidence="4" id="KW-1185">Reference proteome</keyword>
<reference evidence="3" key="1">
    <citation type="submission" date="2021-01" db="EMBL/GenBank/DDBJ databases">
        <title>Whole genome shotgun sequence of Planobispora takensis NBRC 109077.</title>
        <authorList>
            <person name="Komaki H."/>
            <person name="Tamura T."/>
        </authorList>
    </citation>
    <scope>NUCLEOTIDE SEQUENCE</scope>
    <source>
        <strain evidence="3">NBRC 109077</strain>
    </source>
</reference>
<gene>
    <name evidence="3" type="ORF">Pta02_13650</name>
</gene>
<feature type="region of interest" description="Disordered" evidence="1">
    <location>
        <begin position="188"/>
        <end position="216"/>
    </location>
</feature>
<protein>
    <submittedName>
        <fullName evidence="3">Uncharacterized protein</fullName>
    </submittedName>
</protein>
<feature type="chain" id="PRO_5035239255" evidence="2">
    <location>
        <begin position="28"/>
        <end position="216"/>
    </location>
</feature>
<name>A0A8J3SRS7_9ACTN</name>
<sequence length="216" mass="23078">MTAAAVTAMVVATVVLSSPGISGPDTAAGVAVLPGNTPEQLRLVRECMPRGGPVHSMDGDWRIAEHGAAEGFRVLAEYRDEGGSTAPVGSEAGFVLCTPTDQKDMAERAVFTHWGFKPSGNLAGLSGDLQPDAYTGHTHSYTVGEQRLQKDDVYRVVAGRAGDAVRRVEVDWVGGRRTSARIANGFLSHGSSAGRCATPRTLRTRRPRPWNRRPSR</sequence>
<keyword evidence="2" id="KW-0732">Signal</keyword>
<dbReference type="EMBL" id="BOOK01000008">
    <property type="protein sequence ID" value="GIH99356.1"/>
    <property type="molecule type" value="Genomic_DNA"/>
</dbReference>
<dbReference type="Proteomes" id="UP000634476">
    <property type="component" value="Unassembled WGS sequence"/>
</dbReference>